<evidence type="ECO:0000313" key="2">
    <source>
        <dbReference type="EMBL" id="KGQ32318.1"/>
    </source>
</evidence>
<reference evidence="2 3" key="1">
    <citation type="submission" date="2014-08" db="EMBL/GenBank/DDBJ databases">
        <title>Chaperone-usher fimbriae in a diverse selection of Gallibacterium genomes.</title>
        <authorList>
            <person name="Kudirkiene E."/>
            <person name="Bager R.J."/>
            <person name="Johnson T.J."/>
            <person name="Bojesen A.M."/>
        </authorList>
    </citation>
    <scope>NUCLEOTIDE SEQUENCE [LARGE SCALE GENOMIC DNA]</scope>
    <source>
        <strain evidence="2 3">CCM5976</strain>
    </source>
</reference>
<dbReference type="Pfam" id="PF11990">
    <property type="entry name" value="DUF3487"/>
    <property type="match status" value="1"/>
</dbReference>
<protein>
    <submittedName>
        <fullName evidence="2">Conjugal transfer protein</fullName>
    </submittedName>
</protein>
<gene>
    <name evidence="2" type="ORF">P375_05855</name>
</gene>
<proteinExistence type="predicted"/>
<name>A0A0A2XJE6_9PAST</name>
<keyword evidence="1" id="KW-1133">Transmembrane helix</keyword>
<dbReference type="Proteomes" id="UP000030418">
    <property type="component" value="Unassembled WGS sequence"/>
</dbReference>
<keyword evidence="3" id="KW-1185">Reference proteome</keyword>
<keyword evidence="1" id="KW-0472">Membrane</keyword>
<evidence type="ECO:0000313" key="3">
    <source>
        <dbReference type="Proteomes" id="UP000030418"/>
    </source>
</evidence>
<dbReference type="NCBIfam" id="TIGR03750">
    <property type="entry name" value="conj_TIGR03750"/>
    <property type="match status" value="1"/>
</dbReference>
<dbReference type="EMBL" id="JPXY01000024">
    <property type="protein sequence ID" value="KGQ32318.1"/>
    <property type="molecule type" value="Genomic_DNA"/>
</dbReference>
<organism evidence="2 3">
    <name type="scientific">Gallibacterium genomosp. 2</name>
    <dbReference type="NCBI Taxonomy" id="155517"/>
    <lineage>
        <taxon>Bacteria</taxon>
        <taxon>Pseudomonadati</taxon>
        <taxon>Pseudomonadota</taxon>
        <taxon>Gammaproteobacteria</taxon>
        <taxon>Pasteurellales</taxon>
        <taxon>Pasteurellaceae</taxon>
        <taxon>Gallibacterium</taxon>
    </lineage>
</organism>
<accession>A0A0A2XJE6</accession>
<keyword evidence="1" id="KW-0812">Transmembrane</keyword>
<feature type="transmembrane region" description="Helical" evidence="1">
    <location>
        <begin position="56"/>
        <end position="77"/>
    </location>
</feature>
<sequence length="117" mass="13395">MEKDETIQFLPERLNRQPVVFRGMTISELLVVFGVGFVVGLLLGIVATVLIGDWALIPTCALGLAFLFTFKGGNVIARLKRGKPDTWLPRYLEQRFKTNRLLIDKTDNRKYWSIRRG</sequence>
<dbReference type="AlphaFoldDB" id="A0A0A2XJE6"/>
<evidence type="ECO:0000256" key="1">
    <source>
        <dbReference type="SAM" id="Phobius"/>
    </source>
</evidence>
<comment type="caution">
    <text evidence="2">The sequence shown here is derived from an EMBL/GenBank/DDBJ whole genome shotgun (WGS) entry which is preliminary data.</text>
</comment>
<feature type="transmembrane region" description="Helical" evidence="1">
    <location>
        <begin position="29"/>
        <end position="50"/>
    </location>
</feature>
<dbReference type="InterPro" id="IPR021877">
    <property type="entry name" value="DUF3487"/>
</dbReference>